<proteinExistence type="inferred from homology"/>
<evidence type="ECO:0000256" key="3">
    <source>
        <dbReference type="ARBA" id="ARBA00022448"/>
    </source>
</evidence>
<evidence type="ECO:0000256" key="6">
    <source>
        <dbReference type="ARBA" id="ARBA00022989"/>
    </source>
</evidence>
<feature type="transmembrane region" description="Helical" evidence="9">
    <location>
        <begin position="163"/>
        <end position="186"/>
    </location>
</feature>
<dbReference type="PIRSF" id="PIRSF006648">
    <property type="entry name" value="DrrB"/>
    <property type="match status" value="1"/>
</dbReference>
<evidence type="ECO:0000256" key="7">
    <source>
        <dbReference type="ARBA" id="ARBA00023136"/>
    </source>
</evidence>
<evidence type="ECO:0000256" key="4">
    <source>
        <dbReference type="ARBA" id="ARBA00022475"/>
    </source>
</evidence>
<keyword evidence="13" id="KW-1185">Reference proteome</keyword>
<dbReference type="AlphaFoldDB" id="A0A1I1TBU2"/>
<feature type="transmembrane region" description="Helical" evidence="9">
    <location>
        <begin position="254"/>
        <end position="272"/>
    </location>
</feature>
<feature type="region of interest" description="Disordered" evidence="10">
    <location>
        <begin position="1"/>
        <end position="28"/>
    </location>
</feature>
<feature type="domain" description="ABC transmembrane type-2" evidence="11">
    <location>
        <begin position="54"/>
        <end position="275"/>
    </location>
</feature>
<evidence type="ECO:0000256" key="5">
    <source>
        <dbReference type="ARBA" id="ARBA00022692"/>
    </source>
</evidence>
<keyword evidence="6 9" id="KW-1133">Transmembrane helix</keyword>
<keyword evidence="3 9" id="KW-0813">Transport</keyword>
<dbReference type="Pfam" id="PF01061">
    <property type="entry name" value="ABC2_membrane"/>
    <property type="match status" value="1"/>
</dbReference>
<evidence type="ECO:0000256" key="1">
    <source>
        <dbReference type="ARBA" id="ARBA00004651"/>
    </source>
</evidence>
<keyword evidence="4 9" id="KW-1003">Cell membrane</keyword>
<comment type="similarity">
    <text evidence="2 9">Belongs to the ABC-2 integral membrane protein family.</text>
</comment>
<keyword evidence="8" id="KW-0046">Antibiotic resistance</keyword>
<feature type="transmembrane region" description="Helical" evidence="9">
    <location>
        <begin position="127"/>
        <end position="151"/>
    </location>
</feature>
<protein>
    <recommendedName>
        <fullName evidence="9">Transport permease protein</fullName>
    </recommendedName>
</protein>
<sequence>MNATDAAGTGTGTGAGTGTPAGHGPRRRPVRAVNPVITLATARRVLRQLSHDRRTVALMLLVPVFLLVLLYYVFDADERMFSSTGASLLGIFPLITMFLVTSIATLRERTSGTLERLMTMPFGKADLILGYAVAFGVFAVAQAVLATAVAIWPLGLETTGSPWLLLVIAVMDALLGTALGLFVSAFASSEFQAVQFMPAVVLPQILLCGLFVPREQMNGVLEWISGLLPMSYAVDAMQEVVTETGVTGSYVRDLVIVAAFALAMLLVGAATLRRRTP</sequence>
<evidence type="ECO:0000313" key="12">
    <source>
        <dbReference type="EMBL" id="SFD56117.1"/>
    </source>
</evidence>
<dbReference type="STRING" id="910347.SAMN05421773_11935"/>
<feature type="transmembrane region" description="Helical" evidence="9">
    <location>
        <begin position="86"/>
        <end position="106"/>
    </location>
</feature>
<dbReference type="InterPro" id="IPR047817">
    <property type="entry name" value="ABC2_TM_bact-type"/>
</dbReference>
<evidence type="ECO:0000313" key="13">
    <source>
        <dbReference type="Proteomes" id="UP000199207"/>
    </source>
</evidence>
<keyword evidence="7 9" id="KW-0472">Membrane</keyword>
<comment type="subcellular location">
    <subcellularLocation>
        <location evidence="1 9">Cell membrane</location>
        <topology evidence="1 9">Multi-pass membrane protein</topology>
    </subcellularLocation>
</comment>
<accession>A0A1I1TBU2</accession>
<dbReference type="InterPro" id="IPR051449">
    <property type="entry name" value="ABC-2_transporter_component"/>
</dbReference>
<keyword evidence="5 9" id="KW-0812">Transmembrane</keyword>
<dbReference type="GO" id="GO:0043190">
    <property type="term" value="C:ATP-binding cassette (ABC) transporter complex"/>
    <property type="evidence" value="ECO:0007669"/>
    <property type="project" value="InterPro"/>
</dbReference>
<dbReference type="PANTHER" id="PTHR30294:SF38">
    <property type="entry name" value="TRANSPORT PERMEASE PROTEIN"/>
    <property type="match status" value="1"/>
</dbReference>
<gene>
    <name evidence="12" type="ORF">SAMN05421773_11935</name>
</gene>
<feature type="transmembrane region" description="Helical" evidence="9">
    <location>
        <begin position="193"/>
        <end position="212"/>
    </location>
</feature>
<dbReference type="PANTHER" id="PTHR30294">
    <property type="entry name" value="MEMBRANE COMPONENT OF ABC TRANSPORTER YHHJ-RELATED"/>
    <property type="match status" value="1"/>
</dbReference>
<evidence type="ECO:0000256" key="2">
    <source>
        <dbReference type="ARBA" id="ARBA00007783"/>
    </source>
</evidence>
<dbReference type="GO" id="GO:0140359">
    <property type="term" value="F:ABC-type transporter activity"/>
    <property type="evidence" value="ECO:0007669"/>
    <property type="project" value="InterPro"/>
</dbReference>
<name>A0A1I1TBU2_9ACTN</name>
<dbReference type="PROSITE" id="PS51012">
    <property type="entry name" value="ABC_TM2"/>
    <property type="match status" value="1"/>
</dbReference>
<feature type="compositionally biased region" description="Gly residues" evidence="10">
    <location>
        <begin position="9"/>
        <end position="21"/>
    </location>
</feature>
<dbReference type="EMBL" id="FOLM01000019">
    <property type="protein sequence ID" value="SFD56117.1"/>
    <property type="molecule type" value="Genomic_DNA"/>
</dbReference>
<evidence type="ECO:0000259" key="11">
    <source>
        <dbReference type="PROSITE" id="PS51012"/>
    </source>
</evidence>
<reference evidence="12 13" key="1">
    <citation type="submission" date="2016-10" db="EMBL/GenBank/DDBJ databases">
        <authorList>
            <person name="de Groot N.N."/>
        </authorList>
    </citation>
    <scope>NUCLEOTIDE SEQUENCE [LARGE SCALE GENOMIC DNA]</scope>
    <source>
        <strain evidence="12 13">CGMCC 4.5739</strain>
    </source>
</reference>
<dbReference type="InterPro" id="IPR013525">
    <property type="entry name" value="ABC2_TM"/>
</dbReference>
<dbReference type="Proteomes" id="UP000199207">
    <property type="component" value="Unassembled WGS sequence"/>
</dbReference>
<evidence type="ECO:0000256" key="8">
    <source>
        <dbReference type="ARBA" id="ARBA00023251"/>
    </source>
</evidence>
<dbReference type="GO" id="GO:0046677">
    <property type="term" value="P:response to antibiotic"/>
    <property type="evidence" value="ECO:0007669"/>
    <property type="project" value="UniProtKB-KW"/>
</dbReference>
<evidence type="ECO:0000256" key="10">
    <source>
        <dbReference type="SAM" id="MobiDB-lite"/>
    </source>
</evidence>
<feature type="transmembrane region" description="Helical" evidence="9">
    <location>
        <begin position="56"/>
        <end position="74"/>
    </location>
</feature>
<dbReference type="InterPro" id="IPR000412">
    <property type="entry name" value="ABC_2_transport"/>
</dbReference>
<evidence type="ECO:0000256" key="9">
    <source>
        <dbReference type="RuleBase" id="RU361157"/>
    </source>
</evidence>
<organism evidence="12 13">
    <name type="scientific">Streptomyces aidingensis</name>
    <dbReference type="NCBI Taxonomy" id="910347"/>
    <lineage>
        <taxon>Bacteria</taxon>
        <taxon>Bacillati</taxon>
        <taxon>Actinomycetota</taxon>
        <taxon>Actinomycetes</taxon>
        <taxon>Kitasatosporales</taxon>
        <taxon>Streptomycetaceae</taxon>
        <taxon>Streptomyces</taxon>
    </lineage>
</organism>